<dbReference type="Proteomes" id="UP000547458">
    <property type="component" value="Unassembled WGS sequence"/>
</dbReference>
<organism evidence="7 8">
    <name type="scientific">Arthrobacter pigmenti</name>
    <dbReference type="NCBI Taxonomy" id="271432"/>
    <lineage>
        <taxon>Bacteria</taxon>
        <taxon>Bacillati</taxon>
        <taxon>Actinomycetota</taxon>
        <taxon>Actinomycetes</taxon>
        <taxon>Micrococcales</taxon>
        <taxon>Micrococcaceae</taxon>
        <taxon>Arthrobacter</taxon>
    </lineage>
</organism>
<dbReference type="PIRSF" id="PIRSF000103">
    <property type="entry name" value="HIBADH"/>
    <property type="match status" value="1"/>
</dbReference>
<comment type="similarity">
    <text evidence="1">Belongs to the HIBADH-related family.</text>
</comment>
<dbReference type="InterPro" id="IPR008927">
    <property type="entry name" value="6-PGluconate_DH-like_C_sf"/>
</dbReference>
<dbReference type="InterPro" id="IPR015815">
    <property type="entry name" value="HIBADH-related"/>
</dbReference>
<evidence type="ECO:0000259" key="5">
    <source>
        <dbReference type="Pfam" id="PF03446"/>
    </source>
</evidence>
<keyword evidence="8" id="KW-1185">Reference proteome</keyword>
<keyword evidence="2 7" id="KW-0560">Oxidoreductase</keyword>
<evidence type="ECO:0000313" key="7">
    <source>
        <dbReference type="EMBL" id="NJC24267.1"/>
    </source>
</evidence>
<dbReference type="EMBL" id="JAATJL010000001">
    <property type="protein sequence ID" value="NJC24267.1"/>
    <property type="molecule type" value="Genomic_DNA"/>
</dbReference>
<dbReference type="PANTHER" id="PTHR43060">
    <property type="entry name" value="3-HYDROXYISOBUTYRATE DEHYDROGENASE-LIKE 1, MITOCHONDRIAL-RELATED"/>
    <property type="match status" value="1"/>
</dbReference>
<dbReference type="InterPro" id="IPR036291">
    <property type="entry name" value="NAD(P)-bd_dom_sf"/>
</dbReference>
<comment type="caution">
    <text evidence="7">The sequence shown here is derived from an EMBL/GenBank/DDBJ whole genome shotgun (WGS) entry which is preliminary data.</text>
</comment>
<dbReference type="Pfam" id="PF03446">
    <property type="entry name" value="NAD_binding_2"/>
    <property type="match status" value="1"/>
</dbReference>
<dbReference type="GO" id="GO:0050661">
    <property type="term" value="F:NADP binding"/>
    <property type="evidence" value="ECO:0007669"/>
    <property type="project" value="InterPro"/>
</dbReference>
<dbReference type="GO" id="GO:0051287">
    <property type="term" value="F:NAD binding"/>
    <property type="evidence" value="ECO:0007669"/>
    <property type="project" value="InterPro"/>
</dbReference>
<keyword evidence="3" id="KW-0520">NAD</keyword>
<proteinExistence type="inferred from homology"/>
<dbReference type="SUPFAM" id="SSF51735">
    <property type="entry name" value="NAD(P)-binding Rossmann-fold domains"/>
    <property type="match status" value="1"/>
</dbReference>
<dbReference type="AlphaFoldDB" id="A0A846RVQ3"/>
<evidence type="ECO:0000313" key="8">
    <source>
        <dbReference type="Proteomes" id="UP000547458"/>
    </source>
</evidence>
<dbReference type="SUPFAM" id="SSF48179">
    <property type="entry name" value="6-phosphogluconate dehydrogenase C-terminal domain-like"/>
    <property type="match status" value="1"/>
</dbReference>
<evidence type="ECO:0000256" key="4">
    <source>
        <dbReference type="PIRSR" id="PIRSR000103-1"/>
    </source>
</evidence>
<protein>
    <submittedName>
        <fullName evidence="7">3-hydroxyisobutyrate dehydrogenase</fullName>
        <ecNumber evidence="7">1.1.1.31</ecNumber>
    </submittedName>
</protein>
<evidence type="ECO:0000256" key="3">
    <source>
        <dbReference type="ARBA" id="ARBA00023027"/>
    </source>
</evidence>
<name>A0A846RVQ3_9MICC</name>
<dbReference type="Gene3D" id="1.10.1040.10">
    <property type="entry name" value="N-(1-d-carboxylethyl)-l-norvaline Dehydrogenase, domain 2"/>
    <property type="match status" value="1"/>
</dbReference>
<dbReference type="Pfam" id="PF14833">
    <property type="entry name" value="NAD_binding_11"/>
    <property type="match status" value="1"/>
</dbReference>
<dbReference type="RefSeq" id="WP_167995536.1">
    <property type="nucleotide sequence ID" value="NZ_JAATJL010000001.1"/>
</dbReference>
<gene>
    <name evidence="7" type="ORF">BJ994_003343</name>
</gene>
<dbReference type="Gene3D" id="3.40.50.720">
    <property type="entry name" value="NAD(P)-binding Rossmann-like Domain"/>
    <property type="match status" value="1"/>
</dbReference>
<dbReference type="InterPro" id="IPR013328">
    <property type="entry name" value="6PGD_dom2"/>
</dbReference>
<sequence>MSSVPRRVTFVGIGAIGLPMAEQLLGAGFEVTGVDPFPTQREKAAAQGITAEATAASAASADVVVCMVATPEQLRTATMNDDDGLLRQMRSGSVLLVMSTVGPSAVREAAAAAPAGVRVLDVPVTGGVARAVTGELKLFASGSPEALEYVRPVLDALGAVIDCGTEIGQGQSYKAVNQLLCSVHIVAAAEALALAKELGLDQERVLSAVSGGAGGSWMLSDRGPRMLEGLDAEVTSTVGIFVKDSTLVKDVAEEVGLDVPLLLAARDRYLAAVDAGHERRDDSQVIQTYAR</sequence>
<evidence type="ECO:0000259" key="6">
    <source>
        <dbReference type="Pfam" id="PF14833"/>
    </source>
</evidence>
<feature type="active site" evidence="4">
    <location>
        <position position="174"/>
    </location>
</feature>
<dbReference type="GO" id="GO:0008442">
    <property type="term" value="F:3-hydroxyisobutyrate dehydrogenase activity"/>
    <property type="evidence" value="ECO:0007669"/>
    <property type="project" value="UniProtKB-EC"/>
</dbReference>
<reference evidence="7 8" key="1">
    <citation type="submission" date="2020-03" db="EMBL/GenBank/DDBJ databases">
        <title>Sequencing the genomes of 1000 actinobacteria strains.</title>
        <authorList>
            <person name="Klenk H.-P."/>
        </authorList>
    </citation>
    <scope>NUCLEOTIDE SEQUENCE [LARGE SCALE GENOMIC DNA]</scope>
    <source>
        <strain evidence="7 8">DSM 16403</strain>
    </source>
</reference>
<dbReference type="InterPro" id="IPR006115">
    <property type="entry name" value="6PGDH_NADP-bd"/>
</dbReference>
<dbReference type="InterPro" id="IPR029154">
    <property type="entry name" value="HIBADH-like_NADP-bd"/>
</dbReference>
<dbReference type="EC" id="1.1.1.31" evidence="7"/>
<evidence type="ECO:0000256" key="1">
    <source>
        <dbReference type="ARBA" id="ARBA00009080"/>
    </source>
</evidence>
<feature type="domain" description="6-phosphogluconate dehydrogenase NADP-binding" evidence="5">
    <location>
        <begin position="8"/>
        <end position="163"/>
    </location>
</feature>
<dbReference type="PANTHER" id="PTHR43060:SF15">
    <property type="entry name" value="3-HYDROXYISOBUTYRATE DEHYDROGENASE-LIKE 1, MITOCHONDRIAL-RELATED"/>
    <property type="match status" value="1"/>
</dbReference>
<accession>A0A846RVQ3</accession>
<feature type="domain" description="3-hydroxyisobutyrate dehydrogenase-like NAD-binding" evidence="6">
    <location>
        <begin position="168"/>
        <end position="288"/>
    </location>
</feature>
<evidence type="ECO:0000256" key="2">
    <source>
        <dbReference type="ARBA" id="ARBA00023002"/>
    </source>
</evidence>